<dbReference type="eggNOG" id="COG1131">
    <property type="taxonomic scope" value="Bacteria"/>
</dbReference>
<sequence length="370" mass="38970">MSTTRLEPPHASPQAPSSASSVPSGPSAPSVTSPAHPTYAAAPFTASSSPSSPSVSGAAIVTTSGLTKTFSDRRGTRTVVDSLNLLVPRGAVYGFLGPNGSGKSTTMKMLLGLLAPTSGDIALFGTPLERRSRGALMSRTGSMIEQPPGYGHLTGAENMRIVQKMLGLSDRQVDRALTQVRLREHQDRLVRTYSLGMKQRLGIAMALAREPELLVLDEPTNGLDPAGIEEIRRLLVELAAQSVTVMVSSHLLDEIDRMADMLGILSAGRLVFQGTRAELMEHSVPDMLVVTPAPQAVLSIEILEGLVPASGPGAATRIHQGVRVPGLSPNGAAELIRRLVSAGVTVHEVRRESQSLEDIFMDLTGGAGVL</sequence>
<feature type="compositionally biased region" description="Low complexity" evidence="5">
    <location>
        <begin position="12"/>
        <end position="57"/>
    </location>
</feature>
<dbReference type="Pfam" id="PF00005">
    <property type="entry name" value="ABC_tran"/>
    <property type="match status" value="1"/>
</dbReference>
<evidence type="ECO:0000256" key="2">
    <source>
        <dbReference type="ARBA" id="ARBA00022448"/>
    </source>
</evidence>
<keyword evidence="2" id="KW-0813">Transport</keyword>
<keyword evidence="8" id="KW-1185">Reference proteome</keyword>
<organism evidence="7 8">
    <name type="scientific">Actinomyces massiliensis F0489</name>
    <dbReference type="NCBI Taxonomy" id="1125718"/>
    <lineage>
        <taxon>Bacteria</taxon>
        <taxon>Bacillati</taxon>
        <taxon>Actinomycetota</taxon>
        <taxon>Actinomycetes</taxon>
        <taxon>Actinomycetales</taxon>
        <taxon>Actinomycetaceae</taxon>
        <taxon>Actinomyces</taxon>
    </lineage>
</organism>
<evidence type="ECO:0000256" key="4">
    <source>
        <dbReference type="ARBA" id="ARBA00022840"/>
    </source>
</evidence>
<feature type="region of interest" description="Disordered" evidence="5">
    <location>
        <begin position="1"/>
        <end position="57"/>
    </location>
</feature>
<dbReference type="EMBL" id="AKFT01000011">
    <property type="protein sequence ID" value="EJF47469.1"/>
    <property type="molecule type" value="Genomic_DNA"/>
</dbReference>
<keyword evidence="4 7" id="KW-0067">ATP-binding</keyword>
<dbReference type="Gene3D" id="3.40.50.300">
    <property type="entry name" value="P-loop containing nucleotide triphosphate hydrolases"/>
    <property type="match status" value="1"/>
</dbReference>
<dbReference type="InterPro" id="IPR017871">
    <property type="entry name" value="ABC_transporter-like_CS"/>
</dbReference>
<accession>J0NK06</accession>
<reference evidence="7 8" key="1">
    <citation type="submission" date="2012-05" db="EMBL/GenBank/DDBJ databases">
        <authorList>
            <person name="Harkins D.M."/>
            <person name="Madupu R."/>
            <person name="Durkin A.S."/>
            <person name="Torralba M."/>
            <person name="Methe B."/>
            <person name="Sutton G.G."/>
            <person name="Nelson K.E."/>
        </authorList>
    </citation>
    <scope>NUCLEOTIDE SEQUENCE [LARGE SCALE GENOMIC DNA]</scope>
    <source>
        <strain evidence="7 8">F0489</strain>
    </source>
</reference>
<gene>
    <name evidence="7" type="ORF">HMPREF1318_0708</name>
</gene>
<dbReference type="SUPFAM" id="SSF52540">
    <property type="entry name" value="P-loop containing nucleoside triphosphate hydrolases"/>
    <property type="match status" value="1"/>
</dbReference>
<comment type="similarity">
    <text evidence="1">Belongs to the ABC transporter superfamily.</text>
</comment>
<protein>
    <submittedName>
        <fullName evidence="7">ABC transporter, ATP-binding protein</fullName>
    </submittedName>
</protein>
<dbReference type="GO" id="GO:0005524">
    <property type="term" value="F:ATP binding"/>
    <property type="evidence" value="ECO:0007669"/>
    <property type="project" value="UniProtKB-KW"/>
</dbReference>
<evidence type="ECO:0000313" key="7">
    <source>
        <dbReference type="EMBL" id="EJF47469.1"/>
    </source>
</evidence>
<evidence type="ECO:0000259" key="6">
    <source>
        <dbReference type="PROSITE" id="PS50893"/>
    </source>
</evidence>
<dbReference type="PROSITE" id="PS50893">
    <property type="entry name" value="ABC_TRANSPORTER_2"/>
    <property type="match status" value="1"/>
</dbReference>
<dbReference type="PANTHER" id="PTHR43335">
    <property type="entry name" value="ABC TRANSPORTER, ATP-BINDING PROTEIN"/>
    <property type="match status" value="1"/>
</dbReference>
<dbReference type="InterPro" id="IPR003439">
    <property type="entry name" value="ABC_transporter-like_ATP-bd"/>
</dbReference>
<dbReference type="InterPro" id="IPR027417">
    <property type="entry name" value="P-loop_NTPase"/>
</dbReference>
<evidence type="ECO:0000256" key="5">
    <source>
        <dbReference type="SAM" id="MobiDB-lite"/>
    </source>
</evidence>
<dbReference type="RefSeq" id="WP_008729631.1">
    <property type="nucleotide sequence ID" value="NZ_AKFT01000011.1"/>
</dbReference>
<dbReference type="SMART" id="SM00382">
    <property type="entry name" value="AAA"/>
    <property type="match status" value="1"/>
</dbReference>
<evidence type="ECO:0000256" key="3">
    <source>
        <dbReference type="ARBA" id="ARBA00022741"/>
    </source>
</evidence>
<dbReference type="InterPro" id="IPR003593">
    <property type="entry name" value="AAA+_ATPase"/>
</dbReference>
<dbReference type="PANTHER" id="PTHR43335:SF4">
    <property type="entry name" value="ABC TRANSPORTER, ATP-BINDING PROTEIN"/>
    <property type="match status" value="1"/>
</dbReference>
<proteinExistence type="inferred from homology"/>
<dbReference type="AlphaFoldDB" id="J0NK06"/>
<comment type="caution">
    <text evidence="7">The sequence shown here is derived from an EMBL/GenBank/DDBJ whole genome shotgun (WGS) entry which is preliminary data.</text>
</comment>
<evidence type="ECO:0000313" key="8">
    <source>
        <dbReference type="Proteomes" id="UP000002941"/>
    </source>
</evidence>
<feature type="domain" description="ABC transporter" evidence="6">
    <location>
        <begin position="61"/>
        <end position="292"/>
    </location>
</feature>
<name>J0NK06_9ACTO</name>
<keyword evidence="3" id="KW-0547">Nucleotide-binding</keyword>
<dbReference type="Proteomes" id="UP000002941">
    <property type="component" value="Unassembled WGS sequence"/>
</dbReference>
<dbReference type="PATRIC" id="fig|1125718.3.peg.237"/>
<dbReference type="GO" id="GO:0016887">
    <property type="term" value="F:ATP hydrolysis activity"/>
    <property type="evidence" value="ECO:0007669"/>
    <property type="project" value="InterPro"/>
</dbReference>
<dbReference type="PROSITE" id="PS00211">
    <property type="entry name" value="ABC_TRANSPORTER_1"/>
    <property type="match status" value="1"/>
</dbReference>
<evidence type="ECO:0000256" key="1">
    <source>
        <dbReference type="ARBA" id="ARBA00005417"/>
    </source>
</evidence>